<protein>
    <submittedName>
        <fullName evidence="2">TRANSCRIPTIONAL REGULATORY protein</fullName>
    </submittedName>
</protein>
<organism evidence="2 3">
    <name type="scientific">Enhygromyxa salina</name>
    <dbReference type="NCBI Taxonomy" id="215803"/>
    <lineage>
        <taxon>Bacteria</taxon>
        <taxon>Pseudomonadati</taxon>
        <taxon>Myxococcota</taxon>
        <taxon>Polyangia</taxon>
        <taxon>Nannocystales</taxon>
        <taxon>Nannocystaceae</taxon>
        <taxon>Enhygromyxa</taxon>
    </lineage>
</organism>
<evidence type="ECO:0000313" key="2">
    <source>
        <dbReference type="EMBL" id="KIG13148.1"/>
    </source>
</evidence>
<feature type="region of interest" description="Disordered" evidence="1">
    <location>
        <begin position="26"/>
        <end position="61"/>
    </location>
</feature>
<proteinExistence type="predicted"/>
<name>A0A0C1ZQ85_9BACT</name>
<accession>A0A0C1ZQ85</accession>
<reference evidence="2 3" key="1">
    <citation type="submission" date="2014-12" db="EMBL/GenBank/DDBJ databases">
        <title>Genome assembly of Enhygromyxa salina DSM 15201.</title>
        <authorList>
            <person name="Sharma G."/>
            <person name="Subramanian S."/>
        </authorList>
    </citation>
    <scope>NUCLEOTIDE SEQUENCE [LARGE SCALE GENOMIC DNA]</scope>
    <source>
        <strain evidence="2 3">DSM 15201</strain>
    </source>
</reference>
<sequence length="61" mass="6841">MLACDSGRVDVVLGERCHCTCATTREHSNDHRNQHLLDPKTPLDPERVAAVSNDEKRTEDP</sequence>
<evidence type="ECO:0000313" key="3">
    <source>
        <dbReference type="Proteomes" id="UP000031599"/>
    </source>
</evidence>
<dbReference type="AlphaFoldDB" id="A0A0C1ZQ85"/>
<evidence type="ECO:0000256" key="1">
    <source>
        <dbReference type="SAM" id="MobiDB-lite"/>
    </source>
</evidence>
<comment type="caution">
    <text evidence="2">The sequence shown here is derived from an EMBL/GenBank/DDBJ whole genome shotgun (WGS) entry which is preliminary data.</text>
</comment>
<dbReference type="Proteomes" id="UP000031599">
    <property type="component" value="Unassembled WGS sequence"/>
</dbReference>
<gene>
    <name evidence="2" type="ORF">DB30_00526</name>
</gene>
<dbReference type="EMBL" id="JMCC02000106">
    <property type="protein sequence ID" value="KIG13148.1"/>
    <property type="molecule type" value="Genomic_DNA"/>
</dbReference>